<dbReference type="Proteomes" id="UP000198440">
    <property type="component" value="Unassembled WGS sequence"/>
</dbReference>
<dbReference type="EMBL" id="FZON01000053">
    <property type="protein sequence ID" value="SNT05645.1"/>
    <property type="molecule type" value="Genomic_DNA"/>
</dbReference>
<accession>A0A239JIH8</accession>
<proteinExistence type="predicted"/>
<name>A0A239JIH8_9RHOB</name>
<dbReference type="InterPro" id="IPR006431">
    <property type="entry name" value="Phage_tape_meas_C"/>
</dbReference>
<sequence length="294" mass="29622">NPLTAPDLGLADTANRALESANLYRGAARDLAESARAPLESWQALRDAVRGSDEGAADALTETAGAADRLETALGNAGRAATDAGAAAGAAAAAAKPDAEAAVTGWQAVTAALSDYASKARDIGGDIGQSLVGAFQSAENAIGEFVKTGKLDFRGLVTSLLADLAKLAARRFILGPIANALSGALGGAGGIFANVLHAGGMVGSAGPSRMVPAMAFANAPRMHSGGVAGLRHDEVPAILQRGERVLSRSETQSYSAGGGVTITIMTRDAESFRQSRTQVAADIARAVSLGRRGM</sequence>
<reference evidence="2 3" key="1">
    <citation type="submission" date="2017-06" db="EMBL/GenBank/DDBJ databases">
        <authorList>
            <person name="Kim H.J."/>
            <person name="Triplett B.A."/>
        </authorList>
    </citation>
    <scope>NUCLEOTIDE SEQUENCE [LARGE SCALE GENOMIC DNA]</scope>
    <source>
        <strain evidence="2 3">DSM 11445</strain>
    </source>
</reference>
<protein>
    <submittedName>
        <fullName evidence="2">Phage tail tape measure protein, lambda family</fullName>
    </submittedName>
</protein>
<feature type="non-terminal residue" evidence="2">
    <location>
        <position position="1"/>
    </location>
</feature>
<evidence type="ECO:0000259" key="1">
    <source>
        <dbReference type="Pfam" id="PF09718"/>
    </source>
</evidence>
<evidence type="ECO:0000313" key="2">
    <source>
        <dbReference type="EMBL" id="SNT05645.1"/>
    </source>
</evidence>
<organism evidence="2 3">
    <name type="scientific">Antarctobacter heliothermus</name>
    <dbReference type="NCBI Taxonomy" id="74033"/>
    <lineage>
        <taxon>Bacteria</taxon>
        <taxon>Pseudomonadati</taxon>
        <taxon>Pseudomonadota</taxon>
        <taxon>Alphaproteobacteria</taxon>
        <taxon>Rhodobacterales</taxon>
        <taxon>Roseobacteraceae</taxon>
        <taxon>Antarctobacter</taxon>
    </lineage>
</organism>
<evidence type="ECO:0000313" key="3">
    <source>
        <dbReference type="Proteomes" id="UP000198440"/>
    </source>
</evidence>
<dbReference type="Pfam" id="PF09718">
    <property type="entry name" value="Tape_meas_lam_C"/>
    <property type="match status" value="1"/>
</dbReference>
<feature type="domain" description="Bacteriophage tail tape measure C-terminal" evidence="1">
    <location>
        <begin position="105"/>
        <end position="178"/>
    </location>
</feature>
<gene>
    <name evidence="2" type="ORF">SAMN04488078_10531</name>
</gene>
<dbReference type="AlphaFoldDB" id="A0A239JIH8"/>
<dbReference type="RefSeq" id="WP_281256123.1">
    <property type="nucleotide sequence ID" value="NZ_FZON01000053.1"/>
</dbReference>